<evidence type="ECO:0000313" key="1">
    <source>
        <dbReference type="EMBL" id="ASJ02204.1"/>
    </source>
</evidence>
<protein>
    <submittedName>
        <fullName evidence="1">Uncharacterized protein</fullName>
    </submittedName>
</protein>
<dbReference type="Pfam" id="PF03192">
    <property type="entry name" value="DUF257"/>
    <property type="match status" value="1"/>
</dbReference>
<accession>A0A2Z2MDY8</accession>
<sequence>MELEPAVGIVEKTHPGETVLLEYVPSYIPEFTLKFFIEYCREKGIPLLIDDNFDTLYILKTHLEKLDVEIDLSDVLVVKTGGRKNVGKVLATVKFHPDPRVYTREYMKAVKPAMAKLEGTFINLVVGVEHLFLLSRNLRDRYSIILTIQKFTGAPTRKAFYLVNKEILEDMSPTVLHEIERVATAVMSMEPMPAGAKVKVVKSLNLKDVGKTIPIQLGGDLIGRT</sequence>
<dbReference type="RefSeq" id="WP_088857469.1">
    <property type="nucleotide sequence ID" value="NZ_CP014862.1"/>
</dbReference>
<dbReference type="InterPro" id="IPR005489">
    <property type="entry name" value="DUF257"/>
</dbReference>
<dbReference type="Gene3D" id="3.40.50.11570">
    <property type="entry name" value="Protein of unknown function DUF257"/>
    <property type="match status" value="1"/>
</dbReference>
<evidence type="ECO:0000313" key="2">
    <source>
        <dbReference type="Proteomes" id="UP000250179"/>
    </source>
</evidence>
<dbReference type="EMBL" id="CP014862">
    <property type="protein sequence ID" value="ASJ02204.1"/>
    <property type="molecule type" value="Genomic_DNA"/>
</dbReference>
<reference evidence="1 2" key="1">
    <citation type="submission" date="2016-03" db="EMBL/GenBank/DDBJ databases">
        <title>Complete genome sequence of Thermococcus profundus strain DT5432.</title>
        <authorList>
            <person name="Oger P.M."/>
        </authorList>
    </citation>
    <scope>NUCLEOTIDE SEQUENCE [LARGE SCALE GENOMIC DNA]</scope>
    <source>
        <strain evidence="1 2">DT 5432</strain>
    </source>
</reference>
<keyword evidence="2" id="KW-1185">Reference proteome</keyword>
<dbReference type="KEGG" id="tprf:A3L09_02440"/>
<dbReference type="Proteomes" id="UP000250179">
    <property type="component" value="Chromosome"/>
</dbReference>
<dbReference type="AlphaFoldDB" id="A0A2Z2MDY8"/>
<organism evidence="1 2">
    <name type="scientific">Thermococcus profundus</name>
    <dbReference type="NCBI Taxonomy" id="49899"/>
    <lineage>
        <taxon>Archaea</taxon>
        <taxon>Methanobacteriati</taxon>
        <taxon>Methanobacteriota</taxon>
        <taxon>Thermococci</taxon>
        <taxon>Thermococcales</taxon>
        <taxon>Thermococcaceae</taxon>
        <taxon>Thermococcus</taxon>
    </lineage>
</organism>
<gene>
    <name evidence="1" type="ORF">A3L09_02440</name>
</gene>
<proteinExistence type="predicted"/>
<dbReference type="OrthoDB" id="86053at2157"/>
<name>A0A2Z2MDY8_THEPR</name>
<dbReference type="GeneID" id="33319233"/>